<dbReference type="Gene3D" id="3.40.50.2000">
    <property type="entry name" value="Glycogen Phosphorylase B"/>
    <property type="match status" value="2"/>
</dbReference>
<dbReference type="Pfam" id="PF13692">
    <property type="entry name" value="Glyco_trans_1_4"/>
    <property type="match status" value="1"/>
</dbReference>
<dbReference type="PANTHER" id="PTHR46401:SF2">
    <property type="entry name" value="GLYCOSYLTRANSFERASE WBBK-RELATED"/>
    <property type="match status" value="1"/>
</dbReference>
<feature type="transmembrane region" description="Helical" evidence="2">
    <location>
        <begin position="109"/>
        <end position="126"/>
    </location>
</feature>
<evidence type="ECO:0000313" key="4">
    <source>
        <dbReference type="Proteomes" id="UP001257277"/>
    </source>
</evidence>
<dbReference type="PANTHER" id="PTHR46401">
    <property type="entry name" value="GLYCOSYLTRANSFERASE WBBK-RELATED"/>
    <property type="match status" value="1"/>
</dbReference>
<comment type="caution">
    <text evidence="3">The sequence shown here is derived from an EMBL/GenBank/DDBJ whole genome shotgun (WGS) entry which is preliminary data.</text>
</comment>
<proteinExistence type="predicted"/>
<protein>
    <submittedName>
        <fullName evidence="3">Glycosyltransferase family 4 protein</fullName>
    </submittedName>
</protein>
<keyword evidence="2" id="KW-0472">Membrane</keyword>
<keyword evidence="2" id="KW-1133">Transmembrane helix</keyword>
<evidence type="ECO:0000313" key="3">
    <source>
        <dbReference type="EMBL" id="MDT7831920.1"/>
    </source>
</evidence>
<dbReference type="EMBL" id="JAVTTO010000002">
    <property type="protein sequence ID" value="MDT7831920.1"/>
    <property type="molecule type" value="Genomic_DNA"/>
</dbReference>
<dbReference type="RefSeq" id="WP_349241174.1">
    <property type="nucleotide sequence ID" value="NZ_JAVTTO010000002.1"/>
</dbReference>
<feature type="transmembrane region" description="Helical" evidence="2">
    <location>
        <begin position="86"/>
        <end position="103"/>
    </location>
</feature>
<evidence type="ECO:0000256" key="2">
    <source>
        <dbReference type="SAM" id="Phobius"/>
    </source>
</evidence>
<sequence>MKKTIWIINQTAGTLNSGWGERHLFLAAEWKKKGYQTYIFSGSYNHLFKEQPTTNGKRLTIEKVDNDITFCWVKCSKYNDGGYRKFLSNIVFTIRLFFLNIKSIPKPDIIIVSSMPIFPIIVGNYFKKKLGAKKLIVEIRDLWPLTPILLKGMSKYNPLIMIVSWFEKYAYRKSDNIVSLLPNAYKYVDKISKDPNKFVYIPNGIDQNLLKKEGLSKGIIEKVKQKKFIIGYTGTLGFANAMSYFIEASKLLKDDDRFHFVIVGDGPLKPTLKQMISDDQNNITFIDKVKKSQVQEVISYFSVCYLSRYSSKLYTYGVSYNKYFDYMLAKKPILESSEHINDQVEQANCGLIVPPENSVEIVNGIKKMHSMDKNEIEKLGANGYEFLLKHHTYEKLSRDYLKLFIE</sequence>
<evidence type="ECO:0000256" key="1">
    <source>
        <dbReference type="ARBA" id="ARBA00022679"/>
    </source>
</evidence>
<keyword evidence="2" id="KW-0812">Transmembrane</keyword>
<keyword evidence="4" id="KW-1185">Reference proteome</keyword>
<gene>
    <name evidence="3" type="ORF">RQM59_05980</name>
</gene>
<keyword evidence="1" id="KW-0808">Transferase</keyword>
<dbReference type="SUPFAM" id="SSF53756">
    <property type="entry name" value="UDP-Glycosyltransferase/glycogen phosphorylase"/>
    <property type="match status" value="1"/>
</dbReference>
<organism evidence="3 4">
    <name type="scientific">Asprobacillus argus</name>
    <dbReference type="NCBI Taxonomy" id="3076534"/>
    <lineage>
        <taxon>Bacteria</taxon>
        <taxon>Pseudomonadati</taxon>
        <taxon>Bacteroidota</taxon>
        <taxon>Flavobacteriia</taxon>
        <taxon>Flavobacteriales</taxon>
        <taxon>Flavobacteriaceae</taxon>
        <taxon>Asprobacillus</taxon>
    </lineage>
</organism>
<dbReference type="CDD" id="cd03794">
    <property type="entry name" value="GT4_WbuB-like"/>
    <property type="match status" value="1"/>
</dbReference>
<dbReference type="Proteomes" id="UP001257277">
    <property type="component" value="Unassembled WGS sequence"/>
</dbReference>
<accession>A0ABU3LDY2</accession>
<reference evidence="3 4" key="1">
    <citation type="submission" date="2023-09" db="EMBL/GenBank/DDBJ databases">
        <title>Novel taxa isolated from Blanes Bay.</title>
        <authorList>
            <person name="Rey-Velasco X."/>
            <person name="Lucena T."/>
        </authorList>
    </citation>
    <scope>NUCLEOTIDE SEQUENCE [LARGE SCALE GENOMIC DNA]</scope>
    <source>
        <strain evidence="3 4">S356</strain>
    </source>
</reference>
<name>A0ABU3LDY2_9FLAO</name>